<organism evidence="2 3">
    <name type="scientific">Aedes albopictus</name>
    <name type="common">Asian tiger mosquito</name>
    <name type="synonym">Stegomyia albopicta</name>
    <dbReference type="NCBI Taxonomy" id="7160"/>
    <lineage>
        <taxon>Eukaryota</taxon>
        <taxon>Metazoa</taxon>
        <taxon>Ecdysozoa</taxon>
        <taxon>Arthropoda</taxon>
        <taxon>Hexapoda</taxon>
        <taxon>Insecta</taxon>
        <taxon>Pterygota</taxon>
        <taxon>Neoptera</taxon>
        <taxon>Endopterygota</taxon>
        <taxon>Diptera</taxon>
        <taxon>Nematocera</taxon>
        <taxon>Culicoidea</taxon>
        <taxon>Culicidae</taxon>
        <taxon>Culicinae</taxon>
        <taxon>Aedini</taxon>
        <taxon>Aedes</taxon>
        <taxon>Stegomyia</taxon>
    </lineage>
</organism>
<dbReference type="GeneID" id="109423113"/>
<feature type="compositionally biased region" description="Polar residues" evidence="1">
    <location>
        <begin position="111"/>
        <end position="122"/>
    </location>
</feature>
<feature type="region of interest" description="Disordered" evidence="1">
    <location>
        <begin position="1"/>
        <end position="23"/>
    </location>
</feature>
<accession>A0ABM1YEX9</accession>
<reference evidence="3" key="1">
    <citation type="journal article" date="2015" name="Proc. Natl. Acad. Sci. U.S.A.">
        <title>Genome sequence of the Asian Tiger mosquito, Aedes albopictus, reveals insights into its biology, genetics, and evolution.</title>
        <authorList>
            <person name="Chen X.G."/>
            <person name="Jiang X."/>
            <person name="Gu J."/>
            <person name="Xu M."/>
            <person name="Wu Y."/>
            <person name="Deng Y."/>
            <person name="Zhang C."/>
            <person name="Bonizzoni M."/>
            <person name="Dermauw W."/>
            <person name="Vontas J."/>
            <person name="Armbruster P."/>
            <person name="Huang X."/>
            <person name="Yang Y."/>
            <person name="Zhang H."/>
            <person name="He W."/>
            <person name="Peng H."/>
            <person name="Liu Y."/>
            <person name="Wu K."/>
            <person name="Chen J."/>
            <person name="Lirakis M."/>
            <person name="Topalis P."/>
            <person name="Van Leeuwen T."/>
            <person name="Hall A.B."/>
            <person name="Jiang X."/>
            <person name="Thorpe C."/>
            <person name="Mueller R.L."/>
            <person name="Sun C."/>
            <person name="Waterhouse R.M."/>
            <person name="Yan G."/>
            <person name="Tu Z.J."/>
            <person name="Fang X."/>
            <person name="James A.A."/>
        </authorList>
    </citation>
    <scope>NUCLEOTIDE SEQUENCE [LARGE SCALE GENOMIC DNA]</scope>
    <source>
        <strain evidence="3">Foshan</strain>
    </source>
</reference>
<feature type="compositionally biased region" description="Polar residues" evidence="1">
    <location>
        <begin position="45"/>
        <end position="70"/>
    </location>
</feature>
<feature type="compositionally biased region" description="Polar residues" evidence="1">
    <location>
        <begin position="1"/>
        <end position="19"/>
    </location>
</feature>
<dbReference type="Proteomes" id="UP000069940">
    <property type="component" value="Unassembled WGS sequence"/>
</dbReference>
<keyword evidence="3" id="KW-1185">Reference proteome</keyword>
<sequence>MTTVRPQLHNIGSQISTGSVDLPSPVQQHAVENYQHTGLDSLEQTQSTHEVGSEGTPDNSRQISCKPGSSSDRKTIFRINPQEASVVRRETVRNIRGPLYDSYPTGALRSSRANSSVDATAV</sequence>
<feature type="region of interest" description="Disordered" evidence="1">
    <location>
        <begin position="96"/>
        <end position="122"/>
    </location>
</feature>
<protein>
    <recommendedName>
        <fullName evidence="4">Secreted protein</fullName>
    </recommendedName>
</protein>
<evidence type="ECO:0000313" key="2">
    <source>
        <dbReference type="EnsemblMetazoa" id="AALFPA23_008553.P11560"/>
    </source>
</evidence>
<name>A0ABM1YEX9_AEDAL</name>
<reference evidence="2" key="2">
    <citation type="submission" date="2025-05" db="UniProtKB">
        <authorList>
            <consortium name="EnsemblMetazoa"/>
        </authorList>
    </citation>
    <scope>IDENTIFICATION</scope>
    <source>
        <strain evidence="2">Foshan</strain>
    </source>
</reference>
<feature type="region of interest" description="Disordered" evidence="1">
    <location>
        <begin position="45"/>
        <end position="77"/>
    </location>
</feature>
<evidence type="ECO:0008006" key="4">
    <source>
        <dbReference type="Google" id="ProtNLM"/>
    </source>
</evidence>
<dbReference type="RefSeq" id="XP_062716797.1">
    <property type="nucleotide sequence ID" value="XM_062860813.1"/>
</dbReference>
<evidence type="ECO:0000313" key="3">
    <source>
        <dbReference type="Proteomes" id="UP000069940"/>
    </source>
</evidence>
<proteinExistence type="predicted"/>
<dbReference type="EnsemblMetazoa" id="AALFPA23_008553.R11560">
    <property type="protein sequence ID" value="AALFPA23_008553.P11560"/>
    <property type="gene ID" value="AALFPA23_008553"/>
</dbReference>
<evidence type="ECO:0000256" key="1">
    <source>
        <dbReference type="SAM" id="MobiDB-lite"/>
    </source>
</evidence>